<sequence>MASVFQQKTGKSIPSTFQFLCSIFMASMKDMGYMFKWFHDGGYKADIPELRRINPGLKDFGTWLERDSEFRR</sequence>
<proteinExistence type="predicted"/>
<reference evidence="1 2" key="1">
    <citation type="journal article" date="2014" name="Nat. Commun.">
        <title>Multiple recent horizontal transfers of a large genomic region in cheese making fungi.</title>
        <authorList>
            <person name="Cheeseman K."/>
            <person name="Ropars J."/>
            <person name="Renault P."/>
            <person name="Dupont J."/>
            <person name="Gouzy J."/>
            <person name="Branca A."/>
            <person name="Abraham A.L."/>
            <person name="Ceppi M."/>
            <person name="Conseiller E."/>
            <person name="Debuchy R."/>
            <person name="Malagnac F."/>
            <person name="Goarin A."/>
            <person name="Silar P."/>
            <person name="Lacoste S."/>
            <person name="Sallet E."/>
            <person name="Bensimon A."/>
            <person name="Giraud T."/>
            <person name="Brygoo Y."/>
        </authorList>
    </citation>
    <scope>NUCLEOTIDE SEQUENCE [LARGE SCALE GENOMIC DNA]</scope>
    <source>
        <strain evidence="2">FM 013</strain>
    </source>
</reference>
<keyword evidence="2" id="KW-1185">Reference proteome</keyword>
<dbReference type="Gene3D" id="3.40.50.720">
    <property type="entry name" value="NAD(P)-binding Rossmann-like Domain"/>
    <property type="match status" value="1"/>
</dbReference>
<name>A0A0G4PIU4_PENC3</name>
<dbReference type="Gene3D" id="3.90.25.10">
    <property type="entry name" value="UDP-galactose 4-epimerase, domain 1"/>
    <property type="match status" value="1"/>
</dbReference>
<dbReference type="EMBL" id="HG793150">
    <property type="protein sequence ID" value="CRL26279.1"/>
    <property type="molecule type" value="Genomic_DNA"/>
</dbReference>
<dbReference type="STRING" id="1429867.A0A0G4PIU4"/>
<protein>
    <submittedName>
        <fullName evidence="1">Str. FM013</fullName>
    </submittedName>
</protein>
<gene>
    <name evidence="1" type="ORF">PCAMFM013_S017g000262</name>
</gene>
<evidence type="ECO:0000313" key="1">
    <source>
        <dbReference type="EMBL" id="CRL26279.1"/>
    </source>
</evidence>
<dbReference type="Proteomes" id="UP000053732">
    <property type="component" value="Unassembled WGS sequence"/>
</dbReference>
<dbReference type="AlphaFoldDB" id="A0A0G4PIU4"/>
<accession>A0A0G4PIU4</accession>
<evidence type="ECO:0000313" key="2">
    <source>
        <dbReference type="Proteomes" id="UP000053732"/>
    </source>
</evidence>
<organism evidence="1 2">
    <name type="scientific">Penicillium camemberti (strain FM 013)</name>
    <dbReference type="NCBI Taxonomy" id="1429867"/>
    <lineage>
        <taxon>Eukaryota</taxon>
        <taxon>Fungi</taxon>
        <taxon>Dikarya</taxon>
        <taxon>Ascomycota</taxon>
        <taxon>Pezizomycotina</taxon>
        <taxon>Eurotiomycetes</taxon>
        <taxon>Eurotiomycetidae</taxon>
        <taxon>Eurotiales</taxon>
        <taxon>Aspergillaceae</taxon>
        <taxon>Penicillium</taxon>
    </lineage>
</organism>